<gene>
    <name evidence="2" type="ORF">CRG98_031861</name>
</gene>
<evidence type="ECO:0000313" key="3">
    <source>
        <dbReference type="Proteomes" id="UP000233551"/>
    </source>
</evidence>
<evidence type="ECO:0000313" key="2">
    <source>
        <dbReference type="EMBL" id="PKI47728.1"/>
    </source>
</evidence>
<dbReference type="Proteomes" id="UP000233551">
    <property type="component" value="Unassembled WGS sequence"/>
</dbReference>
<reference evidence="2 3" key="1">
    <citation type="submission" date="2017-11" db="EMBL/GenBank/DDBJ databases">
        <title>De-novo sequencing of pomegranate (Punica granatum L.) genome.</title>
        <authorList>
            <person name="Akparov Z."/>
            <person name="Amiraslanov A."/>
            <person name="Hajiyeva S."/>
            <person name="Abbasov M."/>
            <person name="Kaur K."/>
            <person name="Hamwieh A."/>
            <person name="Solovyev V."/>
            <person name="Salamov A."/>
            <person name="Braich B."/>
            <person name="Kosarev P."/>
            <person name="Mahmoud A."/>
            <person name="Hajiyev E."/>
            <person name="Babayeva S."/>
            <person name="Izzatullayeva V."/>
            <person name="Mammadov A."/>
            <person name="Mammadov A."/>
            <person name="Sharifova S."/>
            <person name="Ojaghi J."/>
            <person name="Eynullazada K."/>
            <person name="Bayramov B."/>
            <person name="Abdulazimova A."/>
            <person name="Shahmuradov I."/>
        </authorList>
    </citation>
    <scope>NUCLEOTIDE SEQUENCE [LARGE SCALE GENOMIC DNA]</scope>
    <source>
        <strain evidence="3">cv. AG2017</strain>
        <tissue evidence="2">Leaf</tissue>
    </source>
</reference>
<proteinExistence type="predicted"/>
<evidence type="ECO:0000256" key="1">
    <source>
        <dbReference type="SAM" id="MobiDB-lite"/>
    </source>
</evidence>
<name>A0A2I0IUQ7_PUNGR</name>
<feature type="compositionally biased region" description="Polar residues" evidence="1">
    <location>
        <begin position="1"/>
        <end position="11"/>
    </location>
</feature>
<comment type="caution">
    <text evidence="2">The sequence shown here is derived from an EMBL/GenBank/DDBJ whole genome shotgun (WGS) entry which is preliminary data.</text>
</comment>
<feature type="compositionally biased region" description="Basic and acidic residues" evidence="1">
    <location>
        <begin position="51"/>
        <end position="60"/>
    </location>
</feature>
<protein>
    <submittedName>
        <fullName evidence="2">Uncharacterized protein</fullName>
    </submittedName>
</protein>
<sequence length="79" mass="8789">MSSFPAKNSLQAEEKLRGSDSETCSCLWTCNLSPTGITYPWGHPRPRKCLGRKDRADPQKGTKLACRPLGGLHRPPPWL</sequence>
<organism evidence="2 3">
    <name type="scientific">Punica granatum</name>
    <name type="common">Pomegranate</name>
    <dbReference type="NCBI Taxonomy" id="22663"/>
    <lineage>
        <taxon>Eukaryota</taxon>
        <taxon>Viridiplantae</taxon>
        <taxon>Streptophyta</taxon>
        <taxon>Embryophyta</taxon>
        <taxon>Tracheophyta</taxon>
        <taxon>Spermatophyta</taxon>
        <taxon>Magnoliopsida</taxon>
        <taxon>eudicotyledons</taxon>
        <taxon>Gunneridae</taxon>
        <taxon>Pentapetalae</taxon>
        <taxon>rosids</taxon>
        <taxon>malvids</taxon>
        <taxon>Myrtales</taxon>
        <taxon>Lythraceae</taxon>
        <taxon>Punica</taxon>
    </lineage>
</organism>
<dbReference type="EMBL" id="PGOL01002464">
    <property type="protein sequence ID" value="PKI47728.1"/>
    <property type="molecule type" value="Genomic_DNA"/>
</dbReference>
<accession>A0A2I0IUQ7</accession>
<feature type="region of interest" description="Disordered" evidence="1">
    <location>
        <begin position="49"/>
        <end position="79"/>
    </location>
</feature>
<dbReference type="AlphaFoldDB" id="A0A2I0IUQ7"/>
<feature type="region of interest" description="Disordered" evidence="1">
    <location>
        <begin position="1"/>
        <end position="20"/>
    </location>
</feature>
<keyword evidence="3" id="KW-1185">Reference proteome</keyword>